<proteinExistence type="predicted"/>
<accession>D3BL15</accession>
<dbReference type="Gene3D" id="3.30.710.10">
    <property type="entry name" value="Potassium Channel Kv1.1, Chain A"/>
    <property type="match status" value="1"/>
</dbReference>
<feature type="region of interest" description="Disordered" evidence="1">
    <location>
        <begin position="26"/>
        <end position="63"/>
    </location>
</feature>
<dbReference type="GeneID" id="31364722"/>
<gene>
    <name evidence="3" type="ORF">PPL_09247</name>
</gene>
<dbReference type="PANTHER" id="PTHR14136:SF25">
    <property type="entry name" value="BTB_POZ DOMAIN-CONTAINING PROTEIN"/>
    <property type="match status" value="1"/>
</dbReference>
<dbReference type="InterPro" id="IPR011333">
    <property type="entry name" value="SKP1/BTB/POZ_sf"/>
</dbReference>
<dbReference type="STRING" id="670386.D3BL15"/>
<dbReference type="SUPFAM" id="SSF54695">
    <property type="entry name" value="POZ domain"/>
    <property type="match status" value="1"/>
</dbReference>
<organism evidence="3 4">
    <name type="scientific">Heterostelium pallidum (strain ATCC 26659 / Pp 5 / PN500)</name>
    <name type="common">Cellular slime mold</name>
    <name type="synonym">Polysphondylium pallidum</name>
    <dbReference type="NCBI Taxonomy" id="670386"/>
    <lineage>
        <taxon>Eukaryota</taxon>
        <taxon>Amoebozoa</taxon>
        <taxon>Evosea</taxon>
        <taxon>Eumycetozoa</taxon>
        <taxon>Dictyostelia</taxon>
        <taxon>Acytosteliales</taxon>
        <taxon>Acytosteliaceae</taxon>
        <taxon>Heterostelium</taxon>
    </lineage>
</organism>
<feature type="domain" description="BTB" evidence="2">
    <location>
        <begin position="236"/>
        <end position="336"/>
    </location>
</feature>
<dbReference type="PANTHER" id="PTHR14136">
    <property type="entry name" value="BTB_POZ DOMAIN-CONTAINING PROTEIN KCTD9"/>
    <property type="match status" value="1"/>
</dbReference>
<protein>
    <submittedName>
        <fullName evidence="3">BTB/POZ domain-containing protein</fullName>
    </submittedName>
</protein>
<dbReference type="AlphaFoldDB" id="D3BL15"/>
<dbReference type="Gene3D" id="2.160.20.80">
    <property type="entry name" value="E3 ubiquitin-protein ligase SopA"/>
    <property type="match status" value="1"/>
</dbReference>
<reference evidence="3 4" key="1">
    <citation type="journal article" date="2011" name="Genome Res.">
        <title>Phylogeny-wide analysis of social amoeba genomes highlights ancient origins for complex intercellular communication.</title>
        <authorList>
            <person name="Heidel A.J."/>
            <person name="Lawal H.M."/>
            <person name="Felder M."/>
            <person name="Schilde C."/>
            <person name="Helps N.R."/>
            <person name="Tunggal B."/>
            <person name="Rivero F."/>
            <person name="John U."/>
            <person name="Schleicher M."/>
            <person name="Eichinger L."/>
            <person name="Platzer M."/>
            <person name="Noegel A.A."/>
            <person name="Schaap P."/>
            <person name="Gloeckner G."/>
        </authorList>
    </citation>
    <scope>NUCLEOTIDE SEQUENCE [LARGE SCALE GENOMIC DNA]</scope>
    <source>
        <strain evidence="4">ATCC 26659 / Pp 5 / PN500</strain>
    </source>
</reference>
<feature type="compositionally biased region" description="Polar residues" evidence="1">
    <location>
        <begin position="187"/>
        <end position="199"/>
    </location>
</feature>
<evidence type="ECO:0000313" key="3">
    <source>
        <dbReference type="EMBL" id="EFA78595.1"/>
    </source>
</evidence>
<feature type="region of interest" description="Disordered" evidence="1">
    <location>
        <begin position="155"/>
        <end position="216"/>
    </location>
</feature>
<dbReference type="Proteomes" id="UP000001396">
    <property type="component" value="Unassembled WGS sequence"/>
</dbReference>
<dbReference type="Pfam" id="PF00805">
    <property type="entry name" value="Pentapeptide"/>
    <property type="match status" value="1"/>
</dbReference>
<dbReference type="CDD" id="cd18316">
    <property type="entry name" value="BTB_POZ_KCTD-like"/>
    <property type="match status" value="1"/>
</dbReference>
<evidence type="ECO:0000259" key="2">
    <source>
        <dbReference type="SMART" id="SM00225"/>
    </source>
</evidence>
<dbReference type="Pfam" id="PF02214">
    <property type="entry name" value="BTB_2"/>
    <property type="match status" value="1"/>
</dbReference>
<keyword evidence="4" id="KW-1185">Reference proteome</keyword>
<dbReference type="InterPro" id="IPR051082">
    <property type="entry name" value="Pentapeptide-BTB/POZ_domain"/>
</dbReference>
<evidence type="ECO:0000313" key="4">
    <source>
        <dbReference type="Proteomes" id="UP000001396"/>
    </source>
</evidence>
<dbReference type="SMART" id="SM00225">
    <property type="entry name" value="BTB"/>
    <property type="match status" value="1"/>
</dbReference>
<sequence>MDRQNLSSIRSMSKDNLLKLHFSSLNSHTKSNSNNNNSNLSNSSNRNSSRNNKSNNMLEIHNNGTNSIGRAGLNSEDQKIIQDLNSLELEEISSKFSSTYGPPASLSRTSSKDRNSDTESSSDDDLSIPLPTSTLKNSTQSILKSPLDNPILKFQSDSEEESELVVSTSKSPKLLYPNNINNNNINSTDQSNIENIKPTNDSNNNNQLNQREKKDDLPTSSVNIVEINGVRIDRTSPVTFNVGGTLFATSLNTILRAKDSLLYKIVEMQIHQIQKDQIIFIDRNPIYFSCILDYLRTLKYFSPSGQVNTAALLEEATFFKVKGLELAIKDEPELTRTDIVKILNSCYDFPRLQGLWLNKANLTGLDLSCALLNYSNLSYCIISNTTMNQASFANCRMDGAIINTNIGSNCVFNRASIINANFQDNTLHESQGYFVNFTGSNLTGTNFACSDLKGSKFVGAILYGCDLSHCDLTECDFTNAKFDETTNISCAILTNAIFEGCNKEKAFCKKSFKKPKSIRVKSKISTLPGMML</sequence>
<feature type="compositionally biased region" description="Low complexity" evidence="1">
    <location>
        <begin position="200"/>
        <end position="209"/>
    </location>
</feature>
<dbReference type="EMBL" id="ADBJ01000038">
    <property type="protein sequence ID" value="EFA78595.1"/>
    <property type="molecule type" value="Genomic_DNA"/>
</dbReference>
<name>D3BL15_HETP5</name>
<dbReference type="RefSeq" id="XP_020430719.1">
    <property type="nucleotide sequence ID" value="XM_020580044.1"/>
</dbReference>
<comment type="caution">
    <text evidence="3">The sequence shown here is derived from an EMBL/GenBank/DDBJ whole genome shotgun (WGS) entry which is preliminary data.</text>
</comment>
<evidence type="ECO:0000256" key="1">
    <source>
        <dbReference type="SAM" id="MobiDB-lite"/>
    </source>
</evidence>
<dbReference type="InParanoid" id="D3BL15"/>
<dbReference type="InterPro" id="IPR003131">
    <property type="entry name" value="T1-type_BTB"/>
</dbReference>
<feature type="compositionally biased region" description="Polar residues" evidence="1">
    <location>
        <begin position="130"/>
        <end position="141"/>
    </location>
</feature>
<dbReference type="InterPro" id="IPR001646">
    <property type="entry name" value="5peptide_repeat"/>
</dbReference>
<dbReference type="SUPFAM" id="SSF141571">
    <property type="entry name" value="Pentapeptide repeat-like"/>
    <property type="match status" value="1"/>
</dbReference>
<feature type="region of interest" description="Disordered" evidence="1">
    <location>
        <begin position="96"/>
        <end position="141"/>
    </location>
</feature>
<dbReference type="InterPro" id="IPR000210">
    <property type="entry name" value="BTB/POZ_dom"/>
</dbReference>
<dbReference type="GO" id="GO:0051260">
    <property type="term" value="P:protein homooligomerization"/>
    <property type="evidence" value="ECO:0007669"/>
    <property type="project" value="InterPro"/>
</dbReference>
<feature type="compositionally biased region" description="Low complexity" evidence="1">
    <location>
        <begin position="26"/>
        <end position="56"/>
    </location>
</feature>